<keyword evidence="5" id="KW-0503">Monooxygenase</keyword>
<evidence type="ECO:0000313" key="8">
    <source>
        <dbReference type="EMBL" id="KAF3763332.1"/>
    </source>
</evidence>
<dbReference type="Gene3D" id="3.50.50.60">
    <property type="entry name" value="FAD/NAD(P)-binding domain"/>
    <property type="match status" value="1"/>
</dbReference>
<evidence type="ECO:0000313" key="9">
    <source>
        <dbReference type="Proteomes" id="UP000803844"/>
    </source>
</evidence>
<dbReference type="SUPFAM" id="SSF54373">
    <property type="entry name" value="FAD-linked reductases, C-terminal domain"/>
    <property type="match status" value="1"/>
</dbReference>
<dbReference type="FunFam" id="3.50.50.60:FF:000115">
    <property type="entry name" value="Salicylate hydroxylase, putative"/>
    <property type="match status" value="1"/>
</dbReference>
<proteinExistence type="inferred from homology"/>
<dbReference type="GO" id="GO:0004497">
    <property type="term" value="F:monooxygenase activity"/>
    <property type="evidence" value="ECO:0007669"/>
    <property type="project" value="UniProtKB-KW"/>
</dbReference>
<dbReference type="OrthoDB" id="5428495at2759"/>
<accession>A0A9P4XYX8</accession>
<dbReference type="PANTHER" id="PTHR13789:SF306">
    <property type="entry name" value="HYDROXYLASE, PUTATIVE-RELATED"/>
    <property type="match status" value="1"/>
</dbReference>
<dbReference type="Proteomes" id="UP000803844">
    <property type="component" value="Unassembled WGS sequence"/>
</dbReference>
<dbReference type="InterPro" id="IPR036188">
    <property type="entry name" value="FAD/NAD-bd_sf"/>
</dbReference>
<evidence type="ECO:0000256" key="2">
    <source>
        <dbReference type="ARBA" id="ARBA00022630"/>
    </source>
</evidence>
<dbReference type="AlphaFoldDB" id="A0A9P4XYX8"/>
<evidence type="ECO:0000256" key="1">
    <source>
        <dbReference type="ARBA" id="ARBA00007992"/>
    </source>
</evidence>
<dbReference type="InterPro" id="IPR002938">
    <property type="entry name" value="FAD-bd"/>
</dbReference>
<keyword evidence="9" id="KW-1185">Reference proteome</keyword>
<keyword evidence="2" id="KW-0285">Flavoprotein</keyword>
<gene>
    <name evidence="8" type="ORF">M406DRAFT_323097</name>
</gene>
<dbReference type="GeneID" id="63836867"/>
<comment type="similarity">
    <text evidence="1">Belongs to the paxM FAD-dependent monooxygenase family.</text>
</comment>
<evidence type="ECO:0000256" key="3">
    <source>
        <dbReference type="ARBA" id="ARBA00022827"/>
    </source>
</evidence>
<dbReference type="RefSeq" id="XP_040774293.1">
    <property type="nucleotide sequence ID" value="XM_040919738.1"/>
</dbReference>
<feature type="region of interest" description="Disordered" evidence="6">
    <location>
        <begin position="26"/>
        <end position="50"/>
    </location>
</feature>
<sequence length="507" mass="55821">MPMATPLSVLTLLSNGDAKAVKATNGSLVTSEDESDSEAEEQPKYTSTSYPSNCLQFLQNVPELHTRQHREVKQAKVKLDILIVGAGLGGLATAVALRRRGHDVTVFEQAPELMEVGAGIQVPPNSGILLKRWGVAQRFAKYVVQPAKMNFRRWQNGALIGVTDTSPEFSAKYGSPYYVVHRAHLHNALYQQASALGVKTMLNSKVDEYNPETATIILSDGSVFQGDLVVAADGVKSLARALVSPGGRGVPKLTGFAVYRATVDVDKMRPFPELAWILEKHNLNLWVGEDRHVMTYSIAGGKSFNMVLSHRDKGDPATFGLEEDILGNMRREFEGWDPQLTRIISLIDKALKTPLMTGSALDKWVSNSSKLIILGDAAHAMVPYMSQGAAMAVEDGAALAVALSKITSPKEVKFALNVFEQERIKRSSMMQEASMVNSMIWHFKDGPLQQARDAAMRPEVDGRHFLSSPNQWSDPVTQNWAYGYDAEKVMEEAWDKAIHDLILKTQN</sequence>
<feature type="domain" description="FAD-binding" evidence="7">
    <location>
        <begin position="79"/>
        <end position="428"/>
    </location>
</feature>
<dbReference type="PRINTS" id="PR00420">
    <property type="entry name" value="RNGMNOXGNASE"/>
</dbReference>
<evidence type="ECO:0000256" key="5">
    <source>
        <dbReference type="ARBA" id="ARBA00023033"/>
    </source>
</evidence>
<feature type="compositionally biased region" description="Acidic residues" evidence="6">
    <location>
        <begin position="31"/>
        <end position="40"/>
    </location>
</feature>
<dbReference type="InterPro" id="IPR050493">
    <property type="entry name" value="FAD-dep_Monooxygenase_BioMet"/>
</dbReference>
<dbReference type="GO" id="GO:0071949">
    <property type="term" value="F:FAD binding"/>
    <property type="evidence" value="ECO:0007669"/>
    <property type="project" value="InterPro"/>
</dbReference>
<comment type="caution">
    <text evidence="8">The sequence shown here is derived from an EMBL/GenBank/DDBJ whole genome shotgun (WGS) entry which is preliminary data.</text>
</comment>
<dbReference type="EMBL" id="MU032349">
    <property type="protein sequence ID" value="KAF3763332.1"/>
    <property type="molecule type" value="Genomic_DNA"/>
</dbReference>
<protein>
    <submittedName>
        <fullName evidence="8">FAD/NAD(P)-binding domain-containing protein</fullName>
    </submittedName>
</protein>
<reference evidence="8" key="1">
    <citation type="journal article" date="2020" name="Phytopathology">
        <title>Genome sequence of the chestnut blight fungus Cryphonectria parasitica EP155: A fundamental resource for an archetypical invasive plant pathogen.</title>
        <authorList>
            <person name="Crouch J.A."/>
            <person name="Dawe A."/>
            <person name="Aerts A."/>
            <person name="Barry K."/>
            <person name="Churchill A.C.L."/>
            <person name="Grimwood J."/>
            <person name="Hillman B."/>
            <person name="Milgroom M.G."/>
            <person name="Pangilinan J."/>
            <person name="Smith M."/>
            <person name="Salamov A."/>
            <person name="Schmutz J."/>
            <person name="Yadav J."/>
            <person name="Grigoriev I.V."/>
            <person name="Nuss D."/>
        </authorList>
    </citation>
    <scope>NUCLEOTIDE SEQUENCE</scope>
    <source>
        <strain evidence="8">EP155</strain>
    </source>
</reference>
<dbReference type="PANTHER" id="PTHR13789">
    <property type="entry name" value="MONOOXYGENASE"/>
    <property type="match status" value="1"/>
</dbReference>
<evidence type="ECO:0000256" key="4">
    <source>
        <dbReference type="ARBA" id="ARBA00023002"/>
    </source>
</evidence>
<organism evidence="8 9">
    <name type="scientific">Cryphonectria parasitica (strain ATCC 38755 / EP155)</name>
    <dbReference type="NCBI Taxonomy" id="660469"/>
    <lineage>
        <taxon>Eukaryota</taxon>
        <taxon>Fungi</taxon>
        <taxon>Dikarya</taxon>
        <taxon>Ascomycota</taxon>
        <taxon>Pezizomycotina</taxon>
        <taxon>Sordariomycetes</taxon>
        <taxon>Sordariomycetidae</taxon>
        <taxon>Diaporthales</taxon>
        <taxon>Cryphonectriaceae</taxon>
        <taxon>Cryphonectria-Endothia species complex</taxon>
        <taxon>Cryphonectria</taxon>
    </lineage>
</organism>
<dbReference type="Pfam" id="PF01494">
    <property type="entry name" value="FAD_binding_3"/>
    <property type="match status" value="1"/>
</dbReference>
<keyword evidence="4" id="KW-0560">Oxidoreductase</keyword>
<keyword evidence="3" id="KW-0274">FAD</keyword>
<evidence type="ECO:0000259" key="7">
    <source>
        <dbReference type="Pfam" id="PF01494"/>
    </source>
</evidence>
<evidence type="ECO:0000256" key="6">
    <source>
        <dbReference type="SAM" id="MobiDB-lite"/>
    </source>
</evidence>
<name>A0A9P4XYX8_CRYP1</name>
<dbReference type="SUPFAM" id="SSF51905">
    <property type="entry name" value="FAD/NAD(P)-binding domain"/>
    <property type="match status" value="1"/>
</dbReference>